<reference evidence="2 3" key="1">
    <citation type="submission" date="2018-02" db="EMBL/GenBank/DDBJ databases">
        <title>Bacteriophage NCPPB3778 and a type I-E CRISPR drive the evolution of the US Biological Select Agent, Rathayibacter toxicus.</title>
        <authorList>
            <person name="Davis E.W.II."/>
            <person name="Tabima J.F."/>
            <person name="Weisberg A.J."/>
            <person name="Lopes L.D."/>
            <person name="Wiseman M.S."/>
            <person name="Wiseman M.S."/>
            <person name="Pupko T."/>
            <person name="Belcher M.S."/>
            <person name="Sechler A.J."/>
            <person name="Tancos M.A."/>
            <person name="Schroeder B.K."/>
            <person name="Murray T.D."/>
            <person name="Luster D.G."/>
            <person name="Schneider W.L."/>
            <person name="Rogers E."/>
            <person name="Andreote F.D."/>
            <person name="Grunwald N.J."/>
            <person name="Putnam M.L."/>
            <person name="Chang J.H."/>
        </authorList>
    </citation>
    <scope>NUCLEOTIDE SEQUENCE [LARGE SCALE GENOMIC DNA]</scope>
    <source>
        <strain evidence="2 3">AY1D6</strain>
    </source>
</reference>
<evidence type="ECO:0000256" key="1">
    <source>
        <dbReference type="SAM" id="MobiDB-lite"/>
    </source>
</evidence>
<feature type="compositionally biased region" description="Basic and acidic residues" evidence="1">
    <location>
        <begin position="86"/>
        <end position="95"/>
    </location>
</feature>
<dbReference type="Proteomes" id="UP000239698">
    <property type="component" value="Unassembled WGS sequence"/>
</dbReference>
<gene>
    <name evidence="2" type="ORF">C5C40_07465</name>
</gene>
<sequence>MVHVDVARPLVVQQRHRVQRQDPRGRHPWSLPPAPQVQLREEIGEAGGLDQNIDIAGAVRVAKVLRLQDRARDRETADPPVTGEATDQRVPEQDRVVGVQPADHPQASVEGAGEASRTRARPVCRERPGRPRRCRPPALR</sequence>
<feature type="region of interest" description="Disordered" evidence="1">
    <location>
        <begin position="14"/>
        <end position="34"/>
    </location>
</feature>
<keyword evidence="3" id="KW-1185">Reference proteome</keyword>
<evidence type="ECO:0000313" key="2">
    <source>
        <dbReference type="EMBL" id="PPH77309.1"/>
    </source>
</evidence>
<organism evidence="2 3">
    <name type="scientific">Rathayibacter rathayi</name>
    <name type="common">Corynebacterium rathayi</name>
    <dbReference type="NCBI Taxonomy" id="33887"/>
    <lineage>
        <taxon>Bacteria</taxon>
        <taxon>Bacillati</taxon>
        <taxon>Actinomycetota</taxon>
        <taxon>Actinomycetes</taxon>
        <taxon>Micrococcales</taxon>
        <taxon>Microbacteriaceae</taxon>
        <taxon>Rathayibacter</taxon>
    </lineage>
</organism>
<feature type="compositionally biased region" description="Basic and acidic residues" evidence="1">
    <location>
        <begin position="67"/>
        <end position="77"/>
    </location>
</feature>
<comment type="caution">
    <text evidence="2">The sequence shown here is derived from an EMBL/GenBank/DDBJ whole genome shotgun (WGS) entry which is preliminary data.</text>
</comment>
<protein>
    <submittedName>
        <fullName evidence="2">Uncharacterized protein</fullName>
    </submittedName>
</protein>
<proteinExistence type="predicted"/>
<evidence type="ECO:0000313" key="3">
    <source>
        <dbReference type="Proteomes" id="UP000239698"/>
    </source>
</evidence>
<name>A0ABX5ABX0_RATRA</name>
<feature type="compositionally biased region" description="Basic residues" evidence="1">
    <location>
        <begin position="130"/>
        <end position="140"/>
    </location>
</feature>
<feature type="region of interest" description="Disordered" evidence="1">
    <location>
        <begin position="67"/>
        <end position="140"/>
    </location>
</feature>
<accession>A0ABX5ABX0</accession>
<dbReference type="EMBL" id="PSVT01000012">
    <property type="protein sequence ID" value="PPH77309.1"/>
    <property type="molecule type" value="Genomic_DNA"/>
</dbReference>